<dbReference type="PANTHER" id="PTHR30093:SF34">
    <property type="entry name" value="PREPILIN PEPTIDASE-DEPENDENT PROTEIN D"/>
    <property type="match status" value="1"/>
</dbReference>
<proteinExistence type="inferred from homology"/>
<keyword evidence="2" id="KW-0488">Methylation</keyword>
<keyword evidence="4" id="KW-0472">Membrane</keyword>
<accession>A0A5M8FHJ5</accession>
<dbReference type="AlphaFoldDB" id="A0A5M8FHJ5"/>
<evidence type="ECO:0000256" key="3">
    <source>
        <dbReference type="RuleBase" id="RU000389"/>
    </source>
</evidence>
<dbReference type="InterPro" id="IPR001082">
    <property type="entry name" value="Pilin"/>
</dbReference>
<dbReference type="NCBIfam" id="TIGR02532">
    <property type="entry name" value="IV_pilin_GFxxxE"/>
    <property type="match status" value="1"/>
</dbReference>
<keyword evidence="6" id="KW-1185">Reference proteome</keyword>
<dbReference type="InterPro" id="IPR012902">
    <property type="entry name" value="N_methyl_site"/>
</dbReference>
<dbReference type="GO" id="GO:0009289">
    <property type="term" value="C:pilus"/>
    <property type="evidence" value="ECO:0007669"/>
    <property type="project" value="InterPro"/>
</dbReference>
<dbReference type="Proteomes" id="UP000322981">
    <property type="component" value="Unassembled WGS sequence"/>
</dbReference>
<keyword evidence="4" id="KW-1133">Transmembrane helix</keyword>
<dbReference type="EMBL" id="VWXX01000056">
    <property type="protein sequence ID" value="KAA6182035.1"/>
    <property type="molecule type" value="Genomic_DNA"/>
</dbReference>
<keyword evidence="4" id="KW-0812">Transmembrane</keyword>
<protein>
    <submittedName>
        <fullName evidence="5">Prepilin-type N-terminal cleavage/methylation domain-containing protein</fullName>
    </submittedName>
</protein>
<evidence type="ECO:0000256" key="2">
    <source>
        <dbReference type="ARBA" id="ARBA00022481"/>
    </source>
</evidence>
<comment type="caution">
    <text evidence="5">The sequence shown here is derived from an EMBL/GenBank/DDBJ whole genome shotgun (WGS) entry which is preliminary data.</text>
</comment>
<dbReference type="PANTHER" id="PTHR30093">
    <property type="entry name" value="GENERAL SECRETION PATHWAY PROTEIN G"/>
    <property type="match status" value="1"/>
</dbReference>
<name>A0A5M8FHJ5_9GAMM</name>
<comment type="similarity">
    <text evidence="1 3">Belongs to the N-Me-Phe pilin family.</text>
</comment>
<sequence length="167" mass="17777">MSEPGCWSGETIRGTGSRGMTLIELMIVAAVIGILAAVSLPLYQSFTTRAKVSEGLVLVGPVKTAVAEYHAIHGGVPASSNWLTLLQDLGLTVSTEHGAASGSYVERIWWNSTDHEIRIRYAVPPINGKVLHLQADFEASGSLAWRCYAPAGDEGVPAQYLPANCRG</sequence>
<evidence type="ECO:0000256" key="4">
    <source>
        <dbReference type="SAM" id="Phobius"/>
    </source>
</evidence>
<evidence type="ECO:0000313" key="5">
    <source>
        <dbReference type="EMBL" id="KAA6182035.1"/>
    </source>
</evidence>
<evidence type="ECO:0000313" key="6">
    <source>
        <dbReference type="Proteomes" id="UP000322981"/>
    </source>
</evidence>
<dbReference type="GO" id="GO:0007155">
    <property type="term" value="P:cell adhesion"/>
    <property type="evidence" value="ECO:0007669"/>
    <property type="project" value="InterPro"/>
</dbReference>
<keyword evidence="3" id="KW-0281">Fimbrium</keyword>
<feature type="transmembrane region" description="Helical" evidence="4">
    <location>
        <begin position="20"/>
        <end position="43"/>
    </location>
</feature>
<organism evidence="5 6">
    <name type="scientific">Thiohalocapsa marina</name>
    <dbReference type="NCBI Taxonomy" id="424902"/>
    <lineage>
        <taxon>Bacteria</taxon>
        <taxon>Pseudomonadati</taxon>
        <taxon>Pseudomonadota</taxon>
        <taxon>Gammaproteobacteria</taxon>
        <taxon>Chromatiales</taxon>
        <taxon>Chromatiaceae</taxon>
        <taxon>Thiohalocapsa</taxon>
    </lineage>
</organism>
<evidence type="ECO:0000256" key="1">
    <source>
        <dbReference type="ARBA" id="ARBA00005233"/>
    </source>
</evidence>
<dbReference type="Pfam" id="PF07963">
    <property type="entry name" value="N_methyl"/>
    <property type="match status" value="1"/>
</dbReference>
<gene>
    <name evidence="5" type="ORF">F2Q65_18605</name>
</gene>
<dbReference type="Gene3D" id="3.30.700.10">
    <property type="entry name" value="Glycoprotein, Type 4 Pilin"/>
    <property type="match status" value="1"/>
</dbReference>
<reference evidence="5 6" key="1">
    <citation type="submission" date="2019-09" db="EMBL/GenBank/DDBJ databases">
        <title>Whole-genome sequence of the purple sulfur bacterium Thiohalocapsa marina DSM 19078.</title>
        <authorList>
            <person name="Kyndt J.A."/>
            <person name="Meyer T.E."/>
        </authorList>
    </citation>
    <scope>NUCLEOTIDE SEQUENCE [LARGE SCALE GENOMIC DNA]</scope>
    <source>
        <strain evidence="5 6">DSM 19078</strain>
    </source>
</reference>
<dbReference type="OrthoDB" id="5767514at2"/>
<dbReference type="InterPro" id="IPR045584">
    <property type="entry name" value="Pilin-like"/>
</dbReference>
<dbReference type="Pfam" id="PF00114">
    <property type="entry name" value="Pilin"/>
    <property type="match status" value="1"/>
</dbReference>
<dbReference type="SUPFAM" id="SSF54523">
    <property type="entry name" value="Pili subunits"/>
    <property type="match status" value="1"/>
</dbReference>
<dbReference type="PROSITE" id="PS00409">
    <property type="entry name" value="PROKAR_NTER_METHYL"/>
    <property type="match status" value="1"/>
</dbReference>